<dbReference type="Pfam" id="PF06253">
    <property type="entry name" value="MTTB"/>
    <property type="match status" value="1"/>
</dbReference>
<dbReference type="GO" id="GO:0008168">
    <property type="term" value="F:methyltransferase activity"/>
    <property type="evidence" value="ECO:0007669"/>
    <property type="project" value="UniProtKB-KW"/>
</dbReference>
<dbReference type="AlphaFoldDB" id="A0A0F8XT38"/>
<dbReference type="EMBL" id="LAZR01057327">
    <property type="protein sequence ID" value="KKK72282.1"/>
    <property type="molecule type" value="Genomic_DNA"/>
</dbReference>
<accession>A0A0F8XT38</accession>
<sequence length="87" mass="9719">MDSTHTIKHMRDSAFTPSVATREMSESWKKSGSPDAACHARNEDEKILTKENSAVFSKDLDEKIRGRFKGLVTGTAGWKEGFKDSIE</sequence>
<evidence type="ECO:0000256" key="2">
    <source>
        <dbReference type="ARBA" id="ARBA00022603"/>
    </source>
</evidence>
<keyword evidence="3" id="KW-0808">Transferase</keyword>
<gene>
    <name evidence="5" type="ORF">LCGC14_2905450</name>
</gene>
<evidence type="ECO:0000256" key="1">
    <source>
        <dbReference type="ARBA" id="ARBA00007137"/>
    </source>
</evidence>
<dbReference type="InterPro" id="IPR010426">
    <property type="entry name" value="MTTB_MeTrfase"/>
</dbReference>
<dbReference type="GO" id="GO:0015948">
    <property type="term" value="P:methanogenesis"/>
    <property type="evidence" value="ECO:0007669"/>
    <property type="project" value="InterPro"/>
</dbReference>
<name>A0A0F8XT38_9ZZZZ</name>
<dbReference type="InterPro" id="IPR038601">
    <property type="entry name" value="MttB-like_sf"/>
</dbReference>
<dbReference type="Gene3D" id="3.20.20.480">
    <property type="entry name" value="Trimethylamine methyltransferase-like"/>
    <property type="match status" value="1"/>
</dbReference>
<evidence type="ECO:0000313" key="5">
    <source>
        <dbReference type="EMBL" id="KKK72282.1"/>
    </source>
</evidence>
<keyword evidence="2" id="KW-0489">Methyltransferase</keyword>
<feature type="region of interest" description="Disordered" evidence="4">
    <location>
        <begin position="1"/>
        <end position="40"/>
    </location>
</feature>
<evidence type="ECO:0000256" key="4">
    <source>
        <dbReference type="SAM" id="MobiDB-lite"/>
    </source>
</evidence>
<reference evidence="5" key="1">
    <citation type="journal article" date="2015" name="Nature">
        <title>Complex archaea that bridge the gap between prokaryotes and eukaryotes.</title>
        <authorList>
            <person name="Spang A."/>
            <person name="Saw J.H."/>
            <person name="Jorgensen S.L."/>
            <person name="Zaremba-Niedzwiedzka K."/>
            <person name="Martijn J."/>
            <person name="Lind A.E."/>
            <person name="van Eijk R."/>
            <person name="Schleper C."/>
            <person name="Guy L."/>
            <person name="Ettema T.J."/>
        </authorList>
    </citation>
    <scope>NUCLEOTIDE SEQUENCE</scope>
</reference>
<comment type="caution">
    <text evidence="5">The sequence shown here is derived from an EMBL/GenBank/DDBJ whole genome shotgun (WGS) entry which is preliminary data.</text>
</comment>
<dbReference type="GO" id="GO:0032259">
    <property type="term" value="P:methylation"/>
    <property type="evidence" value="ECO:0007669"/>
    <property type="project" value="UniProtKB-KW"/>
</dbReference>
<protein>
    <submittedName>
        <fullName evidence="5">Uncharacterized protein</fullName>
    </submittedName>
</protein>
<comment type="similarity">
    <text evidence="1">Belongs to the trimethylamine methyltransferase family.</text>
</comment>
<organism evidence="5">
    <name type="scientific">marine sediment metagenome</name>
    <dbReference type="NCBI Taxonomy" id="412755"/>
    <lineage>
        <taxon>unclassified sequences</taxon>
        <taxon>metagenomes</taxon>
        <taxon>ecological metagenomes</taxon>
    </lineage>
</organism>
<evidence type="ECO:0000256" key="3">
    <source>
        <dbReference type="ARBA" id="ARBA00022679"/>
    </source>
</evidence>
<proteinExistence type="inferred from homology"/>